<feature type="region of interest" description="Disordered" evidence="2">
    <location>
        <begin position="261"/>
        <end position="310"/>
    </location>
</feature>
<feature type="domain" description="FHA" evidence="3">
    <location>
        <begin position="54"/>
        <end position="85"/>
    </location>
</feature>
<feature type="region of interest" description="Disordered" evidence="2">
    <location>
        <begin position="1135"/>
        <end position="1161"/>
    </location>
</feature>
<reference evidence="4 5" key="1">
    <citation type="journal article" date="2022" name="Gigascience">
        <title>A chromosome-level genome assembly and annotation of the desert horned lizard, Phrynosoma platyrhinos, provides insight into chromosomal rearrangements among reptiles.</title>
        <authorList>
            <person name="Koochekian N."/>
            <person name="Ascanio A."/>
            <person name="Farleigh K."/>
            <person name="Card D.C."/>
            <person name="Schield D.R."/>
            <person name="Castoe T.A."/>
            <person name="Jezkova T."/>
        </authorList>
    </citation>
    <scope>NUCLEOTIDE SEQUENCE [LARGE SCALE GENOMIC DNA]</scope>
    <source>
        <strain evidence="4">NK-2021</strain>
    </source>
</reference>
<evidence type="ECO:0000259" key="3">
    <source>
        <dbReference type="PROSITE" id="PS50006"/>
    </source>
</evidence>
<dbReference type="InterPro" id="IPR000253">
    <property type="entry name" value="FHA_dom"/>
</dbReference>
<feature type="region of interest" description="Disordered" evidence="2">
    <location>
        <begin position="444"/>
        <end position="466"/>
    </location>
</feature>
<dbReference type="SUPFAM" id="SSF52540">
    <property type="entry name" value="P-loop containing nucleoside triphosphate hydrolases"/>
    <property type="match status" value="1"/>
</dbReference>
<feature type="compositionally biased region" description="Polar residues" evidence="2">
    <location>
        <begin position="1029"/>
        <end position="1044"/>
    </location>
</feature>
<name>A0ABQ7SIZ8_PHRPL</name>
<feature type="compositionally biased region" description="Acidic residues" evidence="2">
    <location>
        <begin position="452"/>
        <end position="464"/>
    </location>
</feature>
<feature type="region of interest" description="Disordered" evidence="2">
    <location>
        <begin position="499"/>
        <end position="574"/>
    </location>
</feature>
<feature type="coiled-coil region" evidence="1">
    <location>
        <begin position="2546"/>
        <end position="2587"/>
    </location>
</feature>
<organism evidence="4 5">
    <name type="scientific">Phrynosoma platyrhinos</name>
    <name type="common">Desert horned lizard</name>
    <dbReference type="NCBI Taxonomy" id="52577"/>
    <lineage>
        <taxon>Eukaryota</taxon>
        <taxon>Metazoa</taxon>
        <taxon>Chordata</taxon>
        <taxon>Craniata</taxon>
        <taxon>Vertebrata</taxon>
        <taxon>Euteleostomi</taxon>
        <taxon>Lepidosauria</taxon>
        <taxon>Squamata</taxon>
        <taxon>Bifurcata</taxon>
        <taxon>Unidentata</taxon>
        <taxon>Episquamata</taxon>
        <taxon>Toxicofera</taxon>
        <taxon>Iguania</taxon>
        <taxon>Phrynosomatidae</taxon>
        <taxon>Phrynosomatinae</taxon>
        <taxon>Phrynosoma</taxon>
    </lineage>
</organism>
<feature type="compositionally biased region" description="Acidic residues" evidence="2">
    <location>
        <begin position="2659"/>
        <end position="2673"/>
    </location>
</feature>
<feature type="region of interest" description="Disordered" evidence="2">
    <location>
        <begin position="858"/>
        <end position="972"/>
    </location>
</feature>
<protein>
    <recommendedName>
        <fullName evidence="3">FHA domain-containing protein</fullName>
    </recommendedName>
</protein>
<feature type="compositionally biased region" description="Basic and acidic residues" evidence="2">
    <location>
        <begin position="2155"/>
        <end position="2168"/>
    </location>
</feature>
<feature type="region of interest" description="Disordered" evidence="2">
    <location>
        <begin position="2125"/>
        <end position="2221"/>
    </location>
</feature>
<feature type="compositionally biased region" description="Acidic residues" evidence="2">
    <location>
        <begin position="1639"/>
        <end position="1656"/>
    </location>
</feature>
<proteinExistence type="predicted"/>
<feature type="region of interest" description="Disordered" evidence="2">
    <location>
        <begin position="1742"/>
        <end position="1874"/>
    </location>
</feature>
<evidence type="ECO:0000313" key="4">
    <source>
        <dbReference type="EMBL" id="KAH0617302.1"/>
    </source>
</evidence>
<dbReference type="PANTHER" id="PTHR36681:SF3">
    <property type="entry name" value="NUCLEAR GTPASE, GERMINAL CENTER-ASSOCIATED, TANDEM DUPLICATE 3"/>
    <property type="match status" value="1"/>
</dbReference>
<dbReference type="PROSITE" id="PS50006">
    <property type="entry name" value="FHA_DOMAIN"/>
    <property type="match status" value="1"/>
</dbReference>
<dbReference type="InterPro" id="IPR045063">
    <property type="entry name" value="Dynamin_N"/>
</dbReference>
<feature type="region of interest" description="Disordered" evidence="2">
    <location>
        <begin position="1173"/>
        <end position="1205"/>
    </location>
</feature>
<dbReference type="PANTHER" id="PTHR36681">
    <property type="entry name" value="NUCLEAR GTPASE, GERMINAL CENTER-ASSOCIATED, TANDEM DUPLICATE 3"/>
    <property type="match status" value="1"/>
</dbReference>
<feature type="region of interest" description="Disordered" evidence="2">
    <location>
        <begin position="820"/>
        <end position="842"/>
    </location>
</feature>
<feature type="compositionally biased region" description="Polar residues" evidence="2">
    <location>
        <begin position="2197"/>
        <end position="2207"/>
    </location>
</feature>
<gene>
    <name evidence="4" type="ORF">JD844_015339</name>
</gene>
<dbReference type="Gene3D" id="3.40.50.300">
    <property type="entry name" value="P-loop containing nucleotide triphosphate hydrolases"/>
    <property type="match status" value="2"/>
</dbReference>
<keyword evidence="1" id="KW-0175">Coiled coil</keyword>
<feature type="region of interest" description="Disordered" evidence="2">
    <location>
        <begin position="1695"/>
        <end position="1723"/>
    </location>
</feature>
<dbReference type="InterPro" id="IPR027417">
    <property type="entry name" value="P-loop_NTPase"/>
</dbReference>
<feature type="region of interest" description="Disordered" evidence="2">
    <location>
        <begin position="1029"/>
        <end position="1049"/>
    </location>
</feature>
<feature type="compositionally biased region" description="Polar residues" evidence="2">
    <location>
        <begin position="384"/>
        <end position="393"/>
    </location>
</feature>
<comment type="caution">
    <text evidence="4">The sequence shown here is derived from an EMBL/GenBank/DDBJ whole genome shotgun (WGS) entry which is preliminary data.</text>
</comment>
<dbReference type="EMBL" id="JAIPUX010005289">
    <property type="protein sequence ID" value="KAH0617302.1"/>
    <property type="molecule type" value="Genomic_DNA"/>
</dbReference>
<feature type="region of interest" description="Disordered" evidence="2">
    <location>
        <begin position="1321"/>
        <end position="1340"/>
    </location>
</feature>
<dbReference type="InterPro" id="IPR008984">
    <property type="entry name" value="SMAD_FHA_dom_sf"/>
</dbReference>
<feature type="compositionally biased region" description="Polar residues" evidence="2">
    <location>
        <begin position="1190"/>
        <end position="1200"/>
    </location>
</feature>
<feature type="compositionally biased region" description="Basic and acidic residues" evidence="2">
    <location>
        <begin position="2011"/>
        <end position="2025"/>
    </location>
</feature>
<feature type="region of interest" description="Disordered" evidence="2">
    <location>
        <begin position="1448"/>
        <end position="1481"/>
    </location>
</feature>
<feature type="compositionally biased region" description="Low complexity" evidence="2">
    <location>
        <begin position="1695"/>
        <end position="1708"/>
    </location>
</feature>
<sequence length="2888" mass="312855">MAASHQPCGEGQSLCHLRRIGIRAPVATVTDLIQERGVVNYFFSSAVSRGRRYVSRIHARVIRNAEKHVLVDSSLTGVYVNDIRICDRIELEEGDTVTFGHPDGRKIKAGARVRQPNSPFYFLFECCHCSADQIQRLRDERRIFPEECPTLASVGMSLPANMNLGLVSNTTPSGVAHVSPSCAAEAHRNPQCPDITLTPQLTSAVANVSSAPTNSFNMTSVPPKVTSQIGLAATTFSSLEDVHRPASRLLRSTSPDYTVLGESSLVSSDSSPQTTLEITDNLSPQGSPESDGSELPSDRSQFAPKCKSNSNRLIQDENGESAVGQCCLGATVPALAHPSLLSPTCLGSGASDHDNFQSERPVNPDKDIQQFLGSFQAEDRDSTNSRPSVSNTEGLDAGSSDRDEEILEENIYRSTKETADCGHQVQERRMVMVQIREQQQAVSAAKRSTERMEEEDFVEQDEENSLERSLCGGPLLESDGAGNMANNLSVRIHVLPSVKSGNNWLDSGNRTSGDLSSGKEPVNDSPTELVGQDTLDPEEANPISLPGSLPCGFQSDGNAHDLSTDSERDMEKEPHTNASLLSLHNCHFGTGDADCPEPGVSSADPEAMDVSFAETSCANVRTQMGSVKEVEVDVIIAGSAEDQAANRVPDILDHNELKTGIVSSRSLPVGFLADGHLSGESSREGEKASCKAAQENVISEDLLEASKEGEALVAASSPAGSVVLKEMVPEGPLEVLVPEKTVDVKFSDECLSQSSEIPSNRNEEEAVLAKIKLEQASPKPAKADKFLQRFIAEPMQEGEKEVHGNDCPLLDMACALVEGLPRGDKPSSDSDSEQKCQEELYNDGEGRLAIKKGISSTLAAGGKDGDIQQETAEENGLERALEMPGDGCQERAGFVLSEGSPRRRLEEDTPQSTKDSGGRKARDLSPFYDAEEGRILELPSETDKKEVGEKLAPENSHCLPSPSGTEDEGGINLNDESMMEVRGHNACERTLADVSLDKTKVDHKQNSTQAVGLLNDGCVHPGMSSDNCASLVRQQESPVSSDPQEANAHRAEDLEHGMAAKACEETSAGKLEDSLMEGNVWEPDVAVERLTPFGPEGDDKETTLSVKEEGGEFGRALESSPCSEGKSSLLISDAPGAAFEKPGDAETGFVPSDPPAGSSKVPEMFREDEFHVHSSDFDVEEEANEDAVVSSTTSRASPQQGKADFLSEPTMDLVSDAHKNNEVCEKQCFGSPLLRSSDIAVQKANVGSWEGTKVSHVGSEQQNSSHCESSNEPDNVSVAMPEMVVGRKLLPLVKNGVMGEQEGRDMPANLPSIVVESSCLSENDVKPGTEEQASDDSADGLAEDDGLVLAQDDWLSSHPERKILAGPHEDGELVKEHSGSDVPASLCSQEEEHAQKNGAKALLEQHQEVKRLPCQGYTGQLEERLVSSAGFGESLGCLEYQRAFFQKEEESKSSSSRKRHLGEEQEAFGRPGSEDSSCSEKRPCPLASVLIQGPPLGHPLPTMAVRCPSPKEDHHNQVGRTLGAFLDQYSSHKTLHSEEARQKNRDCVAQIVRNYFKNSWKAATENENRRMSQLPTEVAEDTDFRSASILEAEENESGGEPMSPEDQVKSILSQASSPESQDGTSGTVSSRSGSPVQGEDQDSESIWEGSFSEEEDFQLRVCSQLNNPPLDSPVRPHNAECVPVSSEKDLDFFFSDSSNSSIEPSIKPCGKDPSGVRRDGFPEGASDMAVETAEVNATSEFYCEASSEDWDHEDPWTPPDVLASSQEGSQPDPDHHVAVTPEESDAVVHQEAEAMSDGDDGGEASSIVDFEEAELSPASSTAGEKEEDDGPQGMQTEEAAFHTDFSCTDSECEPDINQPSASSPRESSSTSHVQTRLGCFHVPLKREPSDEEPDSQKDGGQGVPSLFQAVSVAAAFEQESCPIVGGIKEEAYLPEISSVTCPISTQANLSLLQNGSCLLSSSAMRDGFVEADGSDGDFEGASGRIQSRNGRSPLSPLSSEASSPLSVAPNVKERDVSGHLGKDVSRNWSVAGLPGQMDSGSASQAVRGETGTLSGTGALDSQVLSCSSLQSKEGVPPLRQGQLACVPFAPQVFKEERDLCSSQDPPGMLYPVACSPVISVLPKPHLPEPLADKQSESSGSPVDLGSGDRLLLPYHLEESELESEHVNSDNECEANPASPGSEEGDSSTLRDCPHAASVTQAQSNSWPGANGPESSALKGWASSEQDIQFQLQECQSVLAEISKSLNGVEGIDNTHVDKWREQIALLQKATKMPQTFIAVVGNTGAGKSCLLNALLDEEAVLPTSDMRACTAVVVEVSRAAGGSPYEAEVEFLSREEWYKELGALLKDMKDKSGNLKRRCPDRKTEAGAAYCRVKAVYGRIEELEKLEQMQEVTQYLGTVKHLSAETATVFRSSIEKFIDSRTDNLREMKGGEFWPIVKCVRIRVANSEVLKTGAVLVDLPGTRDSNAARDEAAKEYLKDCTAVWVVASITRAVDDKTAKEMLSASLRRQLLMDGRYGSLAFVCTKTDSFNITDIVRNIQGPESCRDLKLQDEIQCVEDELRELENQRMQAEAEKRSLYERLQQEEQRRPGDGADSAWLQRQHDILEKEFRISDLQRQKEAKLRAISLICVLARNKFSKQQILTDFNAGLEEMTRKALDPECEEDSDEDMEEPDAASSDSPGLGEAESQPRRLQVFTVSSTEYLKLCGKLLRDGQPQVFHDTKDTEIPALKKFAIDTALKHSMVATEKVIRDVARVLSQMVNYLTNQRAEIQEIVQRFLQDIPGHLQDPVECSVRDIQYCFGILIRDSLQKGAARAKERHRGAGKDDLLGSLFSAWLAERASKAQGLWVEPMPCFGQNQKQGEDFPFDLGQTFGCVQGISWSMVLWNEV</sequence>
<dbReference type="Proteomes" id="UP000826234">
    <property type="component" value="Unassembled WGS sequence"/>
</dbReference>
<keyword evidence="5" id="KW-1185">Reference proteome</keyword>
<dbReference type="Gene3D" id="2.60.200.20">
    <property type="match status" value="1"/>
</dbReference>
<feature type="compositionally biased region" description="Polar residues" evidence="2">
    <location>
        <begin position="499"/>
        <end position="515"/>
    </location>
</feature>
<feature type="compositionally biased region" description="Basic and acidic residues" evidence="2">
    <location>
        <begin position="821"/>
        <end position="842"/>
    </location>
</feature>
<dbReference type="SUPFAM" id="SSF49879">
    <property type="entry name" value="SMAD/FHA domain"/>
    <property type="match status" value="1"/>
</dbReference>
<accession>A0ABQ7SIZ8</accession>
<feature type="compositionally biased region" description="Polar residues" evidence="2">
    <location>
        <begin position="1610"/>
        <end position="1622"/>
    </location>
</feature>
<evidence type="ECO:0000313" key="5">
    <source>
        <dbReference type="Proteomes" id="UP000826234"/>
    </source>
</evidence>
<feature type="compositionally biased region" description="Polar residues" evidence="2">
    <location>
        <begin position="272"/>
        <end position="290"/>
    </location>
</feature>
<feature type="region of interest" description="Disordered" evidence="2">
    <location>
        <begin position="1252"/>
        <end position="1274"/>
    </location>
</feature>
<feature type="compositionally biased region" description="Basic and acidic residues" evidence="2">
    <location>
        <begin position="931"/>
        <end position="952"/>
    </location>
</feature>
<feature type="region of interest" description="Disordered" evidence="2">
    <location>
        <begin position="2658"/>
        <end position="2690"/>
    </location>
</feature>
<feature type="compositionally biased region" description="Polar residues" evidence="2">
    <location>
        <begin position="1258"/>
        <end position="1274"/>
    </location>
</feature>
<feature type="compositionally biased region" description="Low complexity" evidence="2">
    <location>
        <begin position="1623"/>
        <end position="1634"/>
    </location>
</feature>
<feature type="compositionally biased region" description="Basic and acidic residues" evidence="2">
    <location>
        <begin position="558"/>
        <end position="574"/>
    </location>
</feature>
<feature type="compositionally biased region" description="Low complexity" evidence="2">
    <location>
        <begin position="1860"/>
        <end position="1871"/>
    </location>
</feature>
<dbReference type="Pfam" id="PF00350">
    <property type="entry name" value="Dynamin_N"/>
    <property type="match status" value="1"/>
</dbReference>
<feature type="compositionally biased region" description="Low complexity" evidence="2">
    <location>
        <begin position="1992"/>
        <end position="2006"/>
    </location>
</feature>
<evidence type="ECO:0000256" key="2">
    <source>
        <dbReference type="SAM" id="MobiDB-lite"/>
    </source>
</evidence>
<feature type="region of interest" description="Disordered" evidence="2">
    <location>
        <begin position="1593"/>
        <end position="1682"/>
    </location>
</feature>
<feature type="region of interest" description="Disordered" evidence="2">
    <location>
        <begin position="1970"/>
        <end position="2054"/>
    </location>
</feature>
<feature type="region of interest" description="Disordered" evidence="2">
    <location>
        <begin position="375"/>
        <end position="404"/>
    </location>
</feature>
<evidence type="ECO:0000256" key="1">
    <source>
        <dbReference type="SAM" id="Coils"/>
    </source>
</evidence>